<dbReference type="RefSeq" id="WP_045688588.1">
    <property type="nucleotide sequence ID" value="NZ_FZNS01000001.1"/>
</dbReference>
<dbReference type="EMBL" id="FZNS01000001">
    <property type="protein sequence ID" value="SNR30714.1"/>
    <property type="molecule type" value="Genomic_DNA"/>
</dbReference>
<sequence length="119" mass="13205">MKKVLTLLALACMCAAGHDSQAGPGDGARLRERATELTRNLAAKTALNEGQYVKVRQLNLRLLTEMNEARKITNDAAAMDAAVADIQLRYEWDLATILRPRQMAVYDQTKQNMTALSTR</sequence>
<feature type="chain" id="PRO_5011237740" description="Heavy-metal resistance" evidence="1">
    <location>
        <begin position="23"/>
        <end position="119"/>
    </location>
</feature>
<evidence type="ECO:0000256" key="1">
    <source>
        <dbReference type="SAM" id="SignalP"/>
    </source>
</evidence>
<protein>
    <recommendedName>
        <fullName evidence="4">Heavy-metal resistance</fullName>
    </recommendedName>
</protein>
<keyword evidence="1" id="KW-0732">Signal</keyword>
<keyword evidence="3" id="KW-1185">Reference proteome</keyword>
<dbReference type="AlphaFoldDB" id="A0A238V9B4"/>
<evidence type="ECO:0000313" key="2">
    <source>
        <dbReference type="EMBL" id="SNR30714.1"/>
    </source>
</evidence>
<gene>
    <name evidence="2" type="ORF">SAMN06269173_101299</name>
</gene>
<feature type="signal peptide" evidence="1">
    <location>
        <begin position="1"/>
        <end position="22"/>
    </location>
</feature>
<name>A0A238V9B4_9BACT</name>
<proteinExistence type="predicted"/>
<dbReference type="Proteomes" id="UP000198310">
    <property type="component" value="Unassembled WGS sequence"/>
</dbReference>
<accession>A0A238V9B4</accession>
<evidence type="ECO:0000313" key="3">
    <source>
        <dbReference type="Proteomes" id="UP000198310"/>
    </source>
</evidence>
<evidence type="ECO:0008006" key="4">
    <source>
        <dbReference type="Google" id="ProtNLM"/>
    </source>
</evidence>
<reference evidence="3" key="1">
    <citation type="submission" date="2017-06" db="EMBL/GenBank/DDBJ databases">
        <authorList>
            <person name="Varghese N."/>
            <person name="Submissions S."/>
        </authorList>
    </citation>
    <scope>NUCLEOTIDE SEQUENCE [LARGE SCALE GENOMIC DNA]</scope>
    <source>
        <strain evidence="3">DSM 28041</strain>
    </source>
</reference>
<organism evidence="2 3">
    <name type="scientific">Hymenobacter mucosus</name>
    <dbReference type="NCBI Taxonomy" id="1411120"/>
    <lineage>
        <taxon>Bacteria</taxon>
        <taxon>Pseudomonadati</taxon>
        <taxon>Bacteroidota</taxon>
        <taxon>Cytophagia</taxon>
        <taxon>Cytophagales</taxon>
        <taxon>Hymenobacteraceae</taxon>
        <taxon>Hymenobacter</taxon>
    </lineage>
</organism>